<dbReference type="AlphaFoldDB" id="X1RHE8"/>
<accession>X1RHE8</accession>
<sequence>MKRRIFKVIGLIFLLILVLTFAIFAYRHLITVSKRYVGTTVSEEETKVGITTHEESKEETIKVEREFEHER</sequence>
<proteinExistence type="predicted"/>
<comment type="caution">
    <text evidence="1">The sequence shown here is derived from an EMBL/GenBank/DDBJ whole genome shotgun (WGS) entry which is preliminary data.</text>
</comment>
<gene>
    <name evidence="1" type="ORF">S06H3_60147</name>
</gene>
<dbReference type="EMBL" id="BARV01039196">
    <property type="protein sequence ID" value="GAI54979.1"/>
    <property type="molecule type" value="Genomic_DNA"/>
</dbReference>
<name>X1RHE8_9ZZZZ</name>
<feature type="non-terminal residue" evidence="1">
    <location>
        <position position="71"/>
    </location>
</feature>
<protein>
    <submittedName>
        <fullName evidence="1">Uncharacterized protein</fullName>
    </submittedName>
</protein>
<evidence type="ECO:0000313" key="1">
    <source>
        <dbReference type="EMBL" id="GAI54979.1"/>
    </source>
</evidence>
<reference evidence="1" key="1">
    <citation type="journal article" date="2014" name="Front. Microbiol.">
        <title>High frequency of phylogenetically diverse reductive dehalogenase-homologous genes in deep subseafloor sedimentary metagenomes.</title>
        <authorList>
            <person name="Kawai M."/>
            <person name="Futagami T."/>
            <person name="Toyoda A."/>
            <person name="Takaki Y."/>
            <person name="Nishi S."/>
            <person name="Hori S."/>
            <person name="Arai W."/>
            <person name="Tsubouchi T."/>
            <person name="Morono Y."/>
            <person name="Uchiyama I."/>
            <person name="Ito T."/>
            <person name="Fujiyama A."/>
            <person name="Inagaki F."/>
            <person name="Takami H."/>
        </authorList>
    </citation>
    <scope>NUCLEOTIDE SEQUENCE</scope>
    <source>
        <strain evidence="1">Expedition CK06-06</strain>
    </source>
</reference>
<organism evidence="1">
    <name type="scientific">marine sediment metagenome</name>
    <dbReference type="NCBI Taxonomy" id="412755"/>
    <lineage>
        <taxon>unclassified sequences</taxon>
        <taxon>metagenomes</taxon>
        <taxon>ecological metagenomes</taxon>
    </lineage>
</organism>